<dbReference type="SMART" id="SM00052">
    <property type="entry name" value="EAL"/>
    <property type="match status" value="1"/>
</dbReference>
<dbReference type="PANTHER" id="PTHR44757:SF2">
    <property type="entry name" value="BIOFILM ARCHITECTURE MAINTENANCE PROTEIN MBAA"/>
    <property type="match status" value="1"/>
</dbReference>
<dbReference type="Pfam" id="PF00990">
    <property type="entry name" value="GGDEF"/>
    <property type="match status" value="1"/>
</dbReference>
<gene>
    <name evidence="9" type="ORF">DEU29_102218</name>
</gene>
<feature type="domain" description="Response regulatory" evidence="6">
    <location>
        <begin position="551"/>
        <end position="666"/>
    </location>
</feature>
<accession>A0A4R6PQQ3</accession>
<evidence type="ECO:0000256" key="1">
    <source>
        <dbReference type="ARBA" id="ARBA00001946"/>
    </source>
</evidence>
<evidence type="ECO:0000259" key="6">
    <source>
        <dbReference type="PROSITE" id="PS50110"/>
    </source>
</evidence>
<dbReference type="GO" id="GO:0071732">
    <property type="term" value="P:cellular response to nitric oxide"/>
    <property type="evidence" value="ECO:0007669"/>
    <property type="project" value="UniProtKB-ARBA"/>
</dbReference>
<evidence type="ECO:0000313" key="10">
    <source>
        <dbReference type="Proteomes" id="UP000295531"/>
    </source>
</evidence>
<dbReference type="GO" id="GO:0071111">
    <property type="term" value="F:cyclic-guanylate-specific phosphodiesterase activity"/>
    <property type="evidence" value="ECO:0007669"/>
    <property type="project" value="UniProtKB-EC"/>
</dbReference>
<evidence type="ECO:0000259" key="8">
    <source>
        <dbReference type="PROSITE" id="PS50887"/>
    </source>
</evidence>
<dbReference type="InterPro" id="IPR011006">
    <property type="entry name" value="CheY-like_superfamily"/>
</dbReference>
<dbReference type="InterPro" id="IPR001789">
    <property type="entry name" value="Sig_transdc_resp-reg_receiver"/>
</dbReference>
<evidence type="ECO:0000256" key="5">
    <source>
        <dbReference type="PROSITE-ProRule" id="PRU00169"/>
    </source>
</evidence>
<feature type="modified residue" description="4-aspartylphosphate" evidence="5">
    <location>
        <position position="600"/>
    </location>
</feature>
<dbReference type="PANTHER" id="PTHR44757">
    <property type="entry name" value="DIGUANYLATE CYCLASE DGCP"/>
    <property type="match status" value="1"/>
</dbReference>
<dbReference type="FunFam" id="3.30.70.270:FF:000001">
    <property type="entry name" value="Diguanylate cyclase domain protein"/>
    <property type="match status" value="1"/>
</dbReference>
<dbReference type="SMART" id="SM00448">
    <property type="entry name" value="REC"/>
    <property type="match status" value="1"/>
</dbReference>
<dbReference type="SUPFAM" id="SSF141868">
    <property type="entry name" value="EAL domain-like"/>
    <property type="match status" value="1"/>
</dbReference>
<feature type="domain" description="EAL" evidence="7">
    <location>
        <begin position="284"/>
        <end position="538"/>
    </location>
</feature>
<dbReference type="InterPro" id="IPR035919">
    <property type="entry name" value="EAL_sf"/>
</dbReference>
<dbReference type="Gene3D" id="3.40.50.2300">
    <property type="match status" value="1"/>
</dbReference>
<dbReference type="Proteomes" id="UP000295531">
    <property type="component" value="Unassembled WGS sequence"/>
</dbReference>
<dbReference type="PROSITE" id="PS50110">
    <property type="entry name" value="RESPONSE_REGULATORY"/>
    <property type="match status" value="1"/>
</dbReference>
<dbReference type="SUPFAM" id="SSF55073">
    <property type="entry name" value="Nucleotide cyclase"/>
    <property type="match status" value="1"/>
</dbReference>
<feature type="domain" description="GGDEF" evidence="8">
    <location>
        <begin position="142"/>
        <end position="275"/>
    </location>
</feature>
<comment type="catalytic activity">
    <reaction evidence="4">
        <text>3',3'-c-di-GMP + H2O = 5'-phosphoguanylyl(3'-&gt;5')guanosine + H(+)</text>
        <dbReference type="Rhea" id="RHEA:24902"/>
        <dbReference type="ChEBI" id="CHEBI:15377"/>
        <dbReference type="ChEBI" id="CHEBI:15378"/>
        <dbReference type="ChEBI" id="CHEBI:58754"/>
        <dbReference type="ChEBI" id="CHEBI:58805"/>
        <dbReference type="EC" id="3.1.4.52"/>
    </reaction>
    <physiologicalReaction direction="left-to-right" evidence="4">
        <dbReference type="Rhea" id="RHEA:24903"/>
    </physiologicalReaction>
</comment>
<keyword evidence="3" id="KW-0973">c-di-GMP</keyword>
<comment type="cofactor">
    <cofactor evidence="1">
        <name>Mg(2+)</name>
        <dbReference type="ChEBI" id="CHEBI:18420"/>
    </cofactor>
</comment>
<evidence type="ECO:0000256" key="2">
    <source>
        <dbReference type="ARBA" id="ARBA00012282"/>
    </source>
</evidence>
<dbReference type="SUPFAM" id="SSF52172">
    <property type="entry name" value="CheY-like"/>
    <property type="match status" value="1"/>
</dbReference>
<protein>
    <recommendedName>
        <fullName evidence="2">cyclic-guanylate-specific phosphodiesterase</fullName>
        <ecNumber evidence="2">3.1.4.52</ecNumber>
    </recommendedName>
</protein>
<dbReference type="PROSITE" id="PS50883">
    <property type="entry name" value="EAL"/>
    <property type="match status" value="1"/>
</dbReference>
<dbReference type="PROSITE" id="PS50887">
    <property type="entry name" value="GGDEF"/>
    <property type="match status" value="1"/>
</dbReference>
<evidence type="ECO:0000313" key="9">
    <source>
        <dbReference type="EMBL" id="TDP40318.1"/>
    </source>
</evidence>
<dbReference type="CDD" id="cd17569">
    <property type="entry name" value="REC_HupR-like"/>
    <property type="match status" value="1"/>
</dbReference>
<keyword evidence="10" id="KW-1185">Reference proteome</keyword>
<dbReference type="Gene3D" id="3.30.70.270">
    <property type="match status" value="1"/>
</dbReference>
<dbReference type="OrthoDB" id="6597954at2"/>
<dbReference type="Gene3D" id="3.20.20.450">
    <property type="entry name" value="EAL domain"/>
    <property type="match status" value="1"/>
</dbReference>
<dbReference type="InterPro" id="IPR052155">
    <property type="entry name" value="Biofilm_reg_signaling"/>
</dbReference>
<dbReference type="GO" id="GO:0000160">
    <property type="term" value="P:phosphorelay signal transduction system"/>
    <property type="evidence" value="ECO:0007669"/>
    <property type="project" value="InterPro"/>
</dbReference>
<dbReference type="InterPro" id="IPR029787">
    <property type="entry name" value="Nucleotide_cyclase"/>
</dbReference>
<evidence type="ECO:0000256" key="3">
    <source>
        <dbReference type="ARBA" id="ARBA00022636"/>
    </source>
</evidence>
<dbReference type="SMART" id="SM00267">
    <property type="entry name" value="GGDEF"/>
    <property type="match status" value="1"/>
</dbReference>
<dbReference type="CDD" id="cd01949">
    <property type="entry name" value="GGDEF"/>
    <property type="match status" value="1"/>
</dbReference>
<name>A0A4R6PQQ3_9GAMM</name>
<evidence type="ECO:0000259" key="7">
    <source>
        <dbReference type="PROSITE" id="PS50883"/>
    </source>
</evidence>
<dbReference type="InterPro" id="IPR000160">
    <property type="entry name" value="GGDEF_dom"/>
</dbReference>
<organism evidence="9 10">
    <name type="scientific">Idiomarina aquatica</name>
    <dbReference type="NCBI Taxonomy" id="1327752"/>
    <lineage>
        <taxon>Bacteria</taxon>
        <taxon>Pseudomonadati</taxon>
        <taxon>Pseudomonadota</taxon>
        <taxon>Gammaproteobacteria</taxon>
        <taxon>Alteromonadales</taxon>
        <taxon>Idiomarinaceae</taxon>
        <taxon>Idiomarina</taxon>
    </lineage>
</organism>
<dbReference type="CDD" id="cd01948">
    <property type="entry name" value="EAL"/>
    <property type="match status" value="1"/>
</dbReference>
<evidence type="ECO:0000256" key="4">
    <source>
        <dbReference type="ARBA" id="ARBA00051114"/>
    </source>
</evidence>
<dbReference type="EMBL" id="SNXI01000002">
    <property type="protein sequence ID" value="TDP40318.1"/>
    <property type="molecule type" value="Genomic_DNA"/>
</dbReference>
<dbReference type="InterPro" id="IPR043128">
    <property type="entry name" value="Rev_trsase/Diguanyl_cyclase"/>
</dbReference>
<dbReference type="InterPro" id="IPR001633">
    <property type="entry name" value="EAL_dom"/>
</dbReference>
<comment type="caution">
    <text evidence="9">The sequence shown here is derived from an EMBL/GenBank/DDBJ whole genome shotgun (WGS) entry which is preliminary data.</text>
</comment>
<dbReference type="Pfam" id="PF00563">
    <property type="entry name" value="EAL"/>
    <property type="match status" value="1"/>
</dbReference>
<keyword evidence="5" id="KW-0597">Phosphoprotein</keyword>
<dbReference type="RefSeq" id="WP_133538776.1">
    <property type="nucleotide sequence ID" value="NZ_SNXI01000002.1"/>
</dbReference>
<proteinExistence type="predicted"/>
<dbReference type="NCBIfam" id="TIGR00254">
    <property type="entry name" value="GGDEF"/>
    <property type="match status" value="1"/>
</dbReference>
<dbReference type="EC" id="3.1.4.52" evidence="2"/>
<sequence>MTSDALLLQLLEDMPSAALLVTLERKILYANPAAESMLMQSDIELRDRILPLNFEADSLLGATGTLALPNGTELPVRHFNVPTFWHGNPVRMVHLEDVSALQGLQEKVAKFANYDTLTGLPNRSLLEDRLKQAFNLGQRNRGCLAVVFFDLDGFKPINDTLGHELGDKLLQAAAERFKQHIRPGDTLARLGGDEFVVVLPDLSHPSDAALVTERMLASIAEPFIIDNNELPISASAGIATTQLYDEQPLQLVRQADMAMFEAKKQGRNNYQWFDPKLDESTSRTLKIRHALKAGIEHKQFELHYQPQFDLANNEIIGCEALVRWNHPTMGMISPVEFISIAEDTGQIVTLGRWILRRACKDFAELRNRMLSDATVSVNISAIQLLRQEFVGDVETALKESKLPARCLVLEMTESVLVESPQLVSRKLSELEDLGVHVALDDFGTGYSSLSYLKDLAVDWVKIDRSFIQELTHDSQNAAITERIISMAHHLKLQVLAEGVETSAQRDYLRRANCDAMQGFLMAKPMPKPALIEFINDYQADAAFDDEREARTLLIVDDEENVHKSLRRLLMRDGYHILTASGVNEAFDLLAQNRVDVVLSDHRMPQMQGVDFLTHVRSMYPHTARIVLTAYQDEEVLSKALNEGEVFRFLTKPWDDEKIRQAVRAALAS</sequence>
<dbReference type="FunFam" id="3.20.20.450:FF:000001">
    <property type="entry name" value="Cyclic di-GMP phosphodiesterase yahA"/>
    <property type="match status" value="1"/>
</dbReference>
<dbReference type="AlphaFoldDB" id="A0A4R6PQQ3"/>
<reference evidence="9 10" key="1">
    <citation type="submission" date="2019-03" db="EMBL/GenBank/DDBJ databases">
        <title>Freshwater and sediment microbial communities from various areas in North America, analyzing microbe dynamics in response to fracking.</title>
        <authorList>
            <person name="Lamendella R."/>
        </authorList>
    </citation>
    <scope>NUCLEOTIDE SEQUENCE [LARGE SCALE GENOMIC DNA]</scope>
    <source>
        <strain evidence="9 10">18_TX</strain>
    </source>
</reference>
<dbReference type="Pfam" id="PF00072">
    <property type="entry name" value="Response_reg"/>
    <property type="match status" value="1"/>
</dbReference>